<dbReference type="InterPro" id="IPR016039">
    <property type="entry name" value="Thiolase-like"/>
</dbReference>
<protein>
    <recommendedName>
        <fullName evidence="10">Chalcone synthase</fullName>
    </recommendedName>
</protein>
<dbReference type="KEGG" id="cqi:110730649"/>
<dbReference type="EnsemblPlants" id="AUR62038715-RA">
    <property type="protein sequence ID" value="AUR62038715-RA:cds"/>
    <property type="gene ID" value="AUR62038715"/>
</dbReference>
<name>A0A803N181_CHEQI</name>
<dbReference type="Pfam" id="PF02797">
    <property type="entry name" value="Chal_sti_synt_C"/>
    <property type="match status" value="1"/>
</dbReference>
<dbReference type="Gramene" id="AUR62038715-RA">
    <property type="protein sequence ID" value="AUR62038715-RA:cds"/>
    <property type="gene ID" value="AUR62038715"/>
</dbReference>
<dbReference type="RefSeq" id="XP_021766226.1">
    <property type="nucleotide sequence ID" value="XM_021910534.1"/>
</dbReference>
<dbReference type="Proteomes" id="UP000596660">
    <property type="component" value="Unplaced"/>
</dbReference>
<dbReference type="PIRSF" id="PIRSF000451">
    <property type="entry name" value="PKS_III"/>
    <property type="match status" value="1"/>
</dbReference>
<reference evidence="8" key="1">
    <citation type="journal article" date="2017" name="Nature">
        <title>The genome of Chenopodium quinoa.</title>
        <authorList>
            <person name="Jarvis D.E."/>
            <person name="Ho Y.S."/>
            <person name="Lightfoot D.J."/>
            <person name="Schmoeckel S.M."/>
            <person name="Li B."/>
            <person name="Borm T.J.A."/>
            <person name="Ohyanagi H."/>
            <person name="Mineta K."/>
            <person name="Michell C.T."/>
            <person name="Saber N."/>
            <person name="Kharbatia N.M."/>
            <person name="Rupper R.R."/>
            <person name="Sharp A.R."/>
            <person name="Dally N."/>
            <person name="Boughton B.A."/>
            <person name="Woo Y.H."/>
            <person name="Gao G."/>
            <person name="Schijlen E.G.W.M."/>
            <person name="Guo X."/>
            <person name="Momin A.A."/>
            <person name="Negrao S."/>
            <person name="Al-Babili S."/>
            <person name="Gehring C."/>
            <person name="Roessner U."/>
            <person name="Jung C."/>
            <person name="Murphy K."/>
            <person name="Arold S.T."/>
            <person name="Gojobori T."/>
            <person name="van der Linden C.G."/>
            <person name="van Loo E.N."/>
            <person name="Jellen E.N."/>
            <person name="Maughan P.J."/>
            <person name="Tester M."/>
        </authorList>
    </citation>
    <scope>NUCLEOTIDE SEQUENCE [LARGE SCALE GENOMIC DNA]</scope>
    <source>
        <strain evidence="8">cv. PI 614886</strain>
    </source>
</reference>
<dbReference type="AlphaFoldDB" id="A0A803N181"/>
<dbReference type="PANTHER" id="PTHR11877">
    <property type="entry name" value="HYDROXYMETHYLGLUTARYL-COA SYNTHASE"/>
    <property type="match status" value="1"/>
</dbReference>
<evidence type="ECO:0000259" key="7">
    <source>
        <dbReference type="Pfam" id="PF02797"/>
    </source>
</evidence>
<dbReference type="EnsemblPlants" id="AUR62044214-RA">
    <property type="protein sequence ID" value="AUR62044214-RA:cds"/>
    <property type="gene ID" value="AUR62044214"/>
</dbReference>
<evidence type="ECO:0000256" key="5">
    <source>
        <dbReference type="RuleBase" id="RU003633"/>
    </source>
</evidence>
<dbReference type="PANTHER" id="PTHR11877:SF14">
    <property type="entry name" value="CHALCONE SYNTHASE"/>
    <property type="match status" value="1"/>
</dbReference>
<feature type="active site" description="Acyl-thioester intermediate" evidence="4">
    <location>
        <position position="156"/>
    </location>
</feature>
<reference evidence="8" key="2">
    <citation type="submission" date="2021-03" db="UniProtKB">
        <authorList>
            <consortium name="EnsemblPlants"/>
        </authorList>
    </citation>
    <scope>IDENTIFICATION</scope>
</reference>
<dbReference type="Gramene" id="AUR62044214-RA">
    <property type="protein sequence ID" value="AUR62044214-RA:cds"/>
    <property type="gene ID" value="AUR62044214"/>
</dbReference>
<evidence type="ECO:0008006" key="10">
    <source>
        <dbReference type="Google" id="ProtNLM"/>
    </source>
</evidence>
<keyword evidence="9" id="KW-1185">Reference proteome</keyword>
<evidence type="ECO:0000256" key="4">
    <source>
        <dbReference type="PIRSR" id="PIRSR000451-1"/>
    </source>
</evidence>
<evidence type="ECO:0000313" key="8">
    <source>
        <dbReference type="EnsemblPlants" id="AUR62038715-RA:cds"/>
    </source>
</evidence>
<dbReference type="FunFam" id="3.40.47.10:FF:000014">
    <property type="entry name" value="Chalcone synthase 1"/>
    <property type="match status" value="1"/>
</dbReference>
<proteinExistence type="inferred from homology"/>
<dbReference type="Pfam" id="PF00195">
    <property type="entry name" value="Chal_sti_synt_N"/>
    <property type="match status" value="1"/>
</dbReference>
<comment type="similarity">
    <text evidence="1 5">Belongs to the thiolase-like superfamily. Chalcone/stilbene synthases family.</text>
</comment>
<sequence>MASASMNPATILAIGTANPPNVMYQSDYPDYHFRTTNSDHLTDLKAKFKRICDKSMIRKRHFYMNEEILKENPHLGDNNASSIGTRQALCANEIPKLGKEAAEKAIKEWGKPKSMITHLIFGTNSDFDLPGADFRLAKLLGLQPTVKRFILPLGACHAGGTALRIAKDIAENNRGARVLVICSESTAISFHAPSETHLVSLAIFGDGAGAMIVGTDPDEPSERPLFQLVSAGQITLPDSEDGIQARLSEIGMTIHLSPDVPKIIAKNIQTLLSESFDHIGISNWNSIFWVAHPGGPAILDKVEAKLELETSKLSTSRHILSEYGNMWGASVIFVMDEMSKRSLKEGKSTTGEGCEWGVLVAFGPGITVETIVLRSMPINY</sequence>
<dbReference type="InterPro" id="IPR001099">
    <property type="entry name" value="Chalcone/stilbene_synt_N"/>
</dbReference>
<dbReference type="OrthoDB" id="1529441at2759"/>
<accession>A0A803NDL7</accession>
<gene>
    <name evidence="8" type="primary">LOC110730710</name>
</gene>
<dbReference type="GO" id="GO:0030639">
    <property type="term" value="P:polyketide biosynthetic process"/>
    <property type="evidence" value="ECO:0007669"/>
    <property type="project" value="TreeGrafter"/>
</dbReference>
<dbReference type="SMR" id="A0A803N181"/>
<dbReference type="GeneID" id="110730710"/>
<dbReference type="InterPro" id="IPR011141">
    <property type="entry name" value="Polyketide_synthase_type-III"/>
</dbReference>
<evidence type="ECO:0000259" key="6">
    <source>
        <dbReference type="Pfam" id="PF00195"/>
    </source>
</evidence>
<dbReference type="Gene3D" id="3.40.47.10">
    <property type="match status" value="2"/>
</dbReference>
<dbReference type="SUPFAM" id="SSF53901">
    <property type="entry name" value="Thiolase-like"/>
    <property type="match status" value="2"/>
</dbReference>
<evidence type="ECO:0000256" key="1">
    <source>
        <dbReference type="ARBA" id="ARBA00005531"/>
    </source>
</evidence>
<organism evidence="8 9">
    <name type="scientific">Chenopodium quinoa</name>
    <name type="common">Quinoa</name>
    <dbReference type="NCBI Taxonomy" id="63459"/>
    <lineage>
        <taxon>Eukaryota</taxon>
        <taxon>Viridiplantae</taxon>
        <taxon>Streptophyta</taxon>
        <taxon>Embryophyta</taxon>
        <taxon>Tracheophyta</taxon>
        <taxon>Spermatophyta</taxon>
        <taxon>Magnoliopsida</taxon>
        <taxon>eudicotyledons</taxon>
        <taxon>Gunneridae</taxon>
        <taxon>Pentapetalae</taxon>
        <taxon>Caryophyllales</taxon>
        <taxon>Chenopodiaceae</taxon>
        <taxon>Chenopodioideae</taxon>
        <taxon>Atripliceae</taxon>
        <taxon>Chenopodium</taxon>
    </lineage>
</organism>
<evidence type="ECO:0000313" key="9">
    <source>
        <dbReference type="Proteomes" id="UP000596660"/>
    </source>
</evidence>
<dbReference type="EnsemblPlants" id="AUR62044263-RA">
    <property type="protein sequence ID" value="AUR62044263-RA:cds"/>
    <property type="gene ID" value="AUR62044263"/>
</dbReference>
<feature type="domain" description="Chalcone/stilbene synthase N-terminal" evidence="6">
    <location>
        <begin position="2"/>
        <end position="217"/>
    </location>
</feature>
<dbReference type="KEGG" id="cqi:110730710"/>
<dbReference type="InterPro" id="IPR012328">
    <property type="entry name" value="Chalcone/stilbene_synt_C"/>
</dbReference>
<feature type="domain" description="Chalcone/stilbene synthase C-terminal" evidence="7">
    <location>
        <begin position="227"/>
        <end position="377"/>
    </location>
</feature>
<keyword evidence="2 5" id="KW-0808">Transferase</keyword>
<dbReference type="CDD" id="cd00831">
    <property type="entry name" value="CHS_like"/>
    <property type="match status" value="1"/>
</dbReference>
<dbReference type="KEGG" id="cqi:110690211"/>
<evidence type="ECO:0000256" key="2">
    <source>
        <dbReference type="ARBA" id="ARBA00022679"/>
    </source>
</evidence>
<dbReference type="FunFam" id="3.40.47.10:FF:000025">
    <property type="entry name" value="Chalcone synthase 2"/>
    <property type="match status" value="1"/>
</dbReference>
<evidence type="ECO:0000256" key="3">
    <source>
        <dbReference type="ARBA" id="ARBA00023315"/>
    </source>
</evidence>
<keyword evidence="3 5" id="KW-0012">Acyltransferase</keyword>
<accession>A0A803NDR6</accession>
<dbReference type="Gramene" id="AUR62044263-RA">
    <property type="protein sequence ID" value="AUR62044263-RA:cds"/>
    <property type="gene ID" value="AUR62044263"/>
</dbReference>
<accession>A0A803N181</accession>
<dbReference type="GO" id="GO:0016747">
    <property type="term" value="F:acyltransferase activity, transferring groups other than amino-acyl groups"/>
    <property type="evidence" value="ECO:0007669"/>
    <property type="project" value="InterPro"/>
</dbReference>